<dbReference type="SUPFAM" id="SSF51412">
    <property type="entry name" value="Inosine monophosphate dehydrogenase (IMPDH)"/>
    <property type="match status" value="1"/>
</dbReference>
<dbReference type="NCBIfam" id="TIGR02814">
    <property type="entry name" value="pfaD_fam"/>
    <property type="match status" value="1"/>
</dbReference>
<comment type="caution">
    <text evidence="2">The sequence shown here is derived from an EMBL/GenBank/DDBJ whole genome shotgun (WGS) entry which is preliminary data.</text>
</comment>
<dbReference type="PANTHER" id="PTHR32332:SF20">
    <property type="entry name" value="2-NITROPROPANE DIOXYGENASE-LIKE PROTEIN"/>
    <property type="match status" value="1"/>
</dbReference>
<dbReference type="PANTHER" id="PTHR32332">
    <property type="entry name" value="2-NITROPROPANE DIOXYGENASE"/>
    <property type="match status" value="1"/>
</dbReference>
<dbReference type="Gene3D" id="3.20.20.70">
    <property type="entry name" value="Aldolase class I"/>
    <property type="match status" value="1"/>
</dbReference>
<proteinExistence type="predicted"/>
<dbReference type="InterPro" id="IPR014179">
    <property type="entry name" value="PfaD-like_TIM-barrel"/>
</dbReference>
<reference evidence="2 3" key="1">
    <citation type="submission" date="2019-10" db="EMBL/GenBank/DDBJ databases">
        <title>Glycomyces albidus sp. nov., a novel actinomycete isolated from rhizosphere soil of wheat (Triticum aestivum L.).</title>
        <authorList>
            <person name="Qian L."/>
        </authorList>
    </citation>
    <scope>NUCLEOTIDE SEQUENCE [LARGE SCALE GENOMIC DNA]</scope>
    <source>
        <strain evidence="2 3">NEAU-7082</strain>
    </source>
</reference>
<dbReference type="InterPro" id="IPR049489">
    <property type="entry name" value="FabD-like_helical_ins"/>
</dbReference>
<dbReference type="EMBL" id="WIAO01000016">
    <property type="protein sequence ID" value="MQM26746.1"/>
    <property type="molecule type" value="Genomic_DNA"/>
</dbReference>
<gene>
    <name evidence="2" type="ORF">GFD30_14375</name>
</gene>
<dbReference type="Proteomes" id="UP000477750">
    <property type="component" value="Unassembled WGS sequence"/>
</dbReference>
<dbReference type="InterPro" id="IPR013785">
    <property type="entry name" value="Aldolase_TIM"/>
</dbReference>
<keyword evidence="3" id="KW-1185">Reference proteome</keyword>
<evidence type="ECO:0000259" key="1">
    <source>
        <dbReference type="Pfam" id="PF21607"/>
    </source>
</evidence>
<evidence type="ECO:0000313" key="2">
    <source>
        <dbReference type="EMBL" id="MQM26746.1"/>
    </source>
</evidence>
<organism evidence="2 3">
    <name type="scientific">Glycomyces albidus</name>
    <dbReference type="NCBI Taxonomy" id="2656774"/>
    <lineage>
        <taxon>Bacteria</taxon>
        <taxon>Bacillati</taxon>
        <taxon>Actinomycetota</taxon>
        <taxon>Actinomycetes</taxon>
        <taxon>Glycomycetales</taxon>
        <taxon>Glycomycetaceae</taxon>
        <taxon>Glycomyces</taxon>
    </lineage>
</organism>
<dbReference type="AlphaFoldDB" id="A0A6L5GAY0"/>
<dbReference type="Pfam" id="PF21607">
    <property type="entry name" value="FabD_helical_ins"/>
    <property type="match status" value="1"/>
</dbReference>
<sequence length="524" mass="56514">MHRAPGRAAPVTHFDAEHTYRVLADLDRHCYISRLGDRVTASNTPLEGAVPLAVAAPLPPERLGSPQFARRHGVCYPYMAGSMAGGIASTELVAALARAGYLASFGSAGLGVDRIDAALAELDRELGDLPYAANLIHSPQQPRRERAVIDVYLRRRLRCVEASAFVSLSAELVRYRVSGLRTDPAGGVHAENRVVAKVSRAEVARLFLRPAPEALVAELLAAGDVTAEQARLARDVPMADDITVEADSGGHTDRRPLAVLVPQMLRLRDEDGLAHWPVRIGAAGSIGTPHAVHAAFALGAEYVVTGSVNQSCVEAGTSRAVKALLAQAGPTDCAMAPAADMFEAGAEVQVLRKGTLFAQRAAHLARLYRGYDRIEDLPESELDRLRAHVFRGGLDRAWDDTAAYLREREPADLARADADPRHRMALLFRSYLGSSSRWATSGSGDRVEDYQIWCGPAMGAFNLWVRGTALEPVEHRGAADIAGHLLRGAAFQARVAQLRFAGVRIPKRCAEYRLPPLREPALAG</sequence>
<name>A0A6L5GAY0_9ACTN</name>
<dbReference type="Pfam" id="PF03060">
    <property type="entry name" value="NMO"/>
    <property type="match status" value="1"/>
</dbReference>
<feature type="domain" description="[Acyl-carrier-protein] S-malonyltransferase-like inserted helical" evidence="1">
    <location>
        <begin position="371"/>
        <end position="450"/>
    </location>
</feature>
<protein>
    <submittedName>
        <fullName evidence="2">PfaD family polyunsaturated fatty acid/polyketide biosynthesis protein</fullName>
    </submittedName>
</protein>
<accession>A0A6L5GAY0</accession>
<evidence type="ECO:0000313" key="3">
    <source>
        <dbReference type="Proteomes" id="UP000477750"/>
    </source>
</evidence>